<dbReference type="EMBL" id="JBHSFP010000001">
    <property type="protein sequence ID" value="MFC4529308.1"/>
    <property type="molecule type" value="Genomic_DNA"/>
</dbReference>
<dbReference type="Proteomes" id="UP001596004">
    <property type="component" value="Unassembled WGS sequence"/>
</dbReference>
<keyword evidence="2" id="KW-1185">Reference proteome</keyword>
<proteinExistence type="predicted"/>
<reference evidence="2" key="1">
    <citation type="journal article" date="2019" name="Int. J. Syst. Evol. Microbiol.">
        <title>The Global Catalogue of Microorganisms (GCM) 10K type strain sequencing project: providing services to taxonomists for standard genome sequencing and annotation.</title>
        <authorList>
            <consortium name="The Broad Institute Genomics Platform"/>
            <consortium name="The Broad Institute Genome Sequencing Center for Infectious Disease"/>
            <person name="Wu L."/>
            <person name="Ma J."/>
        </authorList>
    </citation>
    <scope>NUCLEOTIDE SEQUENCE [LARGE SCALE GENOMIC DNA]</scope>
    <source>
        <strain evidence="2">CGMCC 4.7132</strain>
    </source>
</reference>
<comment type="caution">
    <text evidence="1">The sequence shown here is derived from an EMBL/GenBank/DDBJ whole genome shotgun (WGS) entry which is preliminary data.</text>
</comment>
<evidence type="ECO:0000313" key="2">
    <source>
        <dbReference type="Proteomes" id="UP001596004"/>
    </source>
</evidence>
<evidence type="ECO:0000313" key="1">
    <source>
        <dbReference type="EMBL" id="MFC4529308.1"/>
    </source>
</evidence>
<name>A0ABV9C8A5_9ACTN</name>
<gene>
    <name evidence="1" type="ORF">ACFO60_00920</name>
</gene>
<organism evidence="1 2">
    <name type="scientific">Sphaerisporangium dianthi</name>
    <dbReference type="NCBI Taxonomy" id="1436120"/>
    <lineage>
        <taxon>Bacteria</taxon>
        <taxon>Bacillati</taxon>
        <taxon>Actinomycetota</taxon>
        <taxon>Actinomycetes</taxon>
        <taxon>Streptosporangiales</taxon>
        <taxon>Streptosporangiaceae</taxon>
        <taxon>Sphaerisporangium</taxon>
    </lineage>
</organism>
<accession>A0ABV9C8A5</accession>
<sequence length="221" mass="23187">MIERLVGVHLFRLKNVFNLSRADAAPRAATAEVAAPAILVIPREGPLREPHLMLFNGTRSFCAMPPGTLVSQGVHVVVHLDDGLREAWPEVADVVVGAAGRSHPFAAYRVTRVLSRYPGCEVATGVRRGGCLAGLRDGQLVKIVEAGGPMAATGPGPAVYGSFLYGWLAAGMPLGCLSTASVVHGRYAGPARGRPGALEVAGRAEIKLAGPVLRSVRRRTS</sequence>
<dbReference type="RefSeq" id="WP_380835725.1">
    <property type="nucleotide sequence ID" value="NZ_JBHSFP010000001.1"/>
</dbReference>
<protein>
    <submittedName>
        <fullName evidence="1">Uncharacterized protein</fullName>
    </submittedName>
</protein>